<keyword evidence="11" id="KW-1133">Transmembrane helix</keyword>
<keyword evidence="11" id="KW-0812">Transmembrane</keyword>
<keyword evidence="9" id="KW-0808">Transferase</keyword>
<dbReference type="InterPro" id="IPR004886">
    <property type="entry name" value="Glucanosyltransferase"/>
</dbReference>
<dbReference type="Pfam" id="PF03198">
    <property type="entry name" value="Glyco_hydro_72"/>
    <property type="match status" value="1"/>
</dbReference>
<evidence type="ECO:0000256" key="10">
    <source>
        <dbReference type="SAM" id="MobiDB-lite"/>
    </source>
</evidence>
<dbReference type="GO" id="GO:0005886">
    <property type="term" value="C:plasma membrane"/>
    <property type="evidence" value="ECO:0007669"/>
    <property type="project" value="UniProtKB-SubCell"/>
</dbReference>
<dbReference type="GO" id="GO:0098552">
    <property type="term" value="C:side of membrane"/>
    <property type="evidence" value="ECO:0007669"/>
    <property type="project" value="UniProtKB-KW"/>
</dbReference>
<evidence type="ECO:0000259" key="12">
    <source>
        <dbReference type="SMART" id="SM00768"/>
    </source>
</evidence>
<dbReference type="eggNOG" id="ENOG502QPST">
    <property type="taxonomic scope" value="Eukaryota"/>
</dbReference>
<dbReference type="SUPFAM" id="SSF51445">
    <property type="entry name" value="(Trans)glycosidases"/>
    <property type="match status" value="1"/>
</dbReference>
<dbReference type="HOGENOM" id="CLU_021855_2_1_1"/>
<keyword evidence="8 9" id="KW-0449">Lipoprotein</keyword>
<evidence type="ECO:0000256" key="2">
    <source>
        <dbReference type="ARBA" id="ARBA00007528"/>
    </source>
</evidence>
<name>M7SBS6_EUTLA</name>
<comment type="subcellular location">
    <subcellularLocation>
        <location evidence="1 9">Cell membrane</location>
        <topology evidence="1 9">Lipid-anchor</topology>
        <topology evidence="1 9">GPI-anchor</topology>
    </subcellularLocation>
</comment>
<proteinExistence type="inferred from homology"/>
<keyword evidence="14" id="KW-1185">Reference proteome</keyword>
<reference evidence="14" key="1">
    <citation type="journal article" date="2013" name="Genome Announc.">
        <title>Draft genome sequence of the grapevine dieback fungus Eutypa lata UCR-EL1.</title>
        <authorList>
            <person name="Blanco-Ulate B."/>
            <person name="Rolshausen P.E."/>
            <person name="Cantu D."/>
        </authorList>
    </citation>
    <scope>NUCLEOTIDE SEQUENCE [LARGE SCALE GENOMIC DNA]</scope>
    <source>
        <strain evidence="14">UCR-EL1</strain>
    </source>
</reference>
<protein>
    <recommendedName>
        <fullName evidence="9">1,3-beta-glucanosyltransferase</fullName>
        <ecNumber evidence="9">2.4.1.-</ecNumber>
    </recommendedName>
</protein>
<dbReference type="KEGG" id="ela:UCREL1_9393"/>
<dbReference type="GO" id="GO:0071970">
    <property type="term" value="P:fungal-type cell wall (1-&gt;3)-beta-D-glucan biosynthetic process"/>
    <property type="evidence" value="ECO:0007669"/>
    <property type="project" value="TreeGrafter"/>
</dbReference>
<feature type="chain" id="PRO_5005141275" description="1,3-beta-glucanosyltransferase" evidence="9">
    <location>
        <begin position="21"/>
        <end position="543"/>
    </location>
</feature>
<evidence type="ECO:0000256" key="3">
    <source>
        <dbReference type="ARBA" id="ARBA00022622"/>
    </source>
</evidence>
<keyword evidence="13" id="KW-0378">Hydrolase</keyword>
<comment type="function">
    <text evidence="9">Splits internally a 1,3-beta-glucan molecule and transfers the newly generated reducing end (the donor) to the non-reducing end of another 1,3-beta-glucan molecule (the acceptor) forming a 1,3-beta linkage, resulting in the elongation of 1,3-beta-glucan chains in the cell wall.</text>
</comment>
<keyword evidence="4 9" id="KW-0732">Signal</keyword>
<dbReference type="GO" id="GO:0016787">
    <property type="term" value="F:hydrolase activity"/>
    <property type="evidence" value="ECO:0007669"/>
    <property type="project" value="UniProtKB-KW"/>
</dbReference>
<dbReference type="Proteomes" id="UP000012174">
    <property type="component" value="Unassembled WGS sequence"/>
</dbReference>
<accession>M7SBS6</accession>
<feature type="transmembrane region" description="Helical" evidence="11">
    <location>
        <begin position="517"/>
        <end position="542"/>
    </location>
</feature>
<evidence type="ECO:0000256" key="9">
    <source>
        <dbReference type="RuleBase" id="RU361209"/>
    </source>
</evidence>
<dbReference type="Pfam" id="PF07983">
    <property type="entry name" value="X8"/>
    <property type="match status" value="1"/>
</dbReference>
<dbReference type="SMART" id="SM00768">
    <property type="entry name" value="X8"/>
    <property type="match status" value="1"/>
</dbReference>
<keyword evidence="5 9" id="KW-0472">Membrane</keyword>
<evidence type="ECO:0000256" key="1">
    <source>
        <dbReference type="ARBA" id="ARBA00004609"/>
    </source>
</evidence>
<dbReference type="InterPro" id="IPR012946">
    <property type="entry name" value="X8"/>
</dbReference>
<dbReference type="EC" id="2.4.1.-" evidence="9"/>
<evidence type="ECO:0000313" key="13">
    <source>
        <dbReference type="EMBL" id="EMR63629.1"/>
    </source>
</evidence>
<evidence type="ECO:0000256" key="7">
    <source>
        <dbReference type="ARBA" id="ARBA00023180"/>
    </source>
</evidence>
<keyword evidence="3 9" id="KW-0336">GPI-anchor</keyword>
<sequence>MGFLRSALTSSLLLAGNAAAIDPVVMKGSKFFYENGTQFFMKGVAYQQEAGTGPGGKVEKDSTYSDPLADATACKRDVPLLAALGTNTIRTYAINPESDHTECMDLLEKAGIYVIADLGEPSLSINRDSPAWNVKLFDRYKAVIDELGKFDNVIGFFSGNEVTNNATNTGASAYVKAATRDTKKYIAEKVNNGHRWMGVGYAANDDAEIRVHMAQFFNCGPEEEAIDYWGYNIYSWCGKSSYEKSGYDVQVDFFSNYSVPVFFAEYGCNTVNGAEGRLWDDTRALYSDKMTGVFSGGIVYMFHEEENDYGLVKVKDGKATTMKNYDALEEAMKEVKPSGVSMDEYEPQNSAAACPASSDEWKVADSLPPTPDSSLCECMVNSATCVASDDLDEEDFGEIFGYICGADDTACAGIKGDTATGVYGPYVMCNPRQQLAHILDTYYQNQGGSSDACDFDGSAVTVSSPQADSTCSAALEKAQASVEEAATATAASGMSTSTSSTGSEDSEGAAAGNVQGMFLSMGSMASAAYAIFAMGVGAGMVLL</sequence>
<dbReference type="PANTHER" id="PTHR31468:SF2">
    <property type="entry name" value="1,3-BETA-GLUCANOSYLTRANSFERASE GAS1"/>
    <property type="match status" value="1"/>
</dbReference>
<organism evidence="13 14">
    <name type="scientific">Eutypa lata (strain UCR-EL1)</name>
    <name type="common">Grapevine dieback disease fungus</name>
    <name type="synonym">Eutypa armeniacae</name>
    <dbReference type="NCBI Taxonomy" id="1287681"/>
    <lineage>
        <taxon>Eukaryota</taxon>
        <taxon>Fungi</taxon>
        <taxon>Dikarya</taxon>
        <taxon>Ascomycota</taxon>
        <taxon>Pezizomycotina</taxon>
        <taxon>Sordariomycetes</taxon>
        <taxon>Xylariomycetidae</taxon>
        <taxon>Xylariales</taxon>
        <taxon>Diatrypaceae</taxon>
        <taxon>Eutypa</taxon>
    </lineage>
</organism>
<dbReference type="Gene3D" id="1.20.58.1040">
    <property type="match status" value="1"/>
</dbReference>
<dbReference type="OMA" id="MTAYFNC"/>
<evidence type="ECO:0000256" key="11">
    <source>
        <dbReference type="SAM" id="Phobius"/>
    </source>
</evidence>
<dbReference type="STRING" id="1287681.M7SBS6"/>
<gene>
    <name evidence="13" type="ORF">UCREL1_9393</name>
</gene>
<keyword evidence="6" id="KW-1015">Disulfide bond</keyword>
<evidence type="ECO:0000256" key="6">
    <source>
        <dbReference type="ARBA" id="ARBA00023157"/>
    </source>
</evidence>
<feature type="region of interest" description="Disordered" evidence="10">
    <location>
        <begin position="489"/>
        <end position="508"/>
    </location>
</feature>
<dbReference type="InterPro" id="IPR017853">
    <property type="entry name" value="GH"/>
</dbReference>
<evidence type="ECO:0000313" key="14">
    <source>
        <dbReference type="Proteomes" id="UP000012174"/>
    </source>
</evidence>
<evidence type="ECO:0000256" key="4">
    <source>
        <dbReference type="ARBA" id="ARBA00022729"/>
    </source>
</evidence>
<feature type="domain" description="X8" evidence="12">
    <location>
        <begin position="383"/>
        <end position="473"/>
    </location>
</feature>
<dbReference type="GO" id="GO:0042124">
    <property type="term" value="F:1,3-beta-glucanosyltransferase activity"/>
    <property type="evidence" value="ECO:0007669"/>
    <property type="project" value="TreeGrafter"/>
</dbReference>
<keyword evidence="7" id="KW-0325">Glycoprotein</keyword>
<evidence type="ECO:0000256" key="8">
    <source>
        <dbReference type="ARBA" id="ARBA00023288"/>
    </source>
</evidence>
<dbReference type="Gene3D" id="3.20.20.80">
    <property type="entry name" value="Glycosidases"/>
    <property type="match status" value="1"/>
</dbReference>
<dbReference type="FunFam" id="3.20.20.80:FF:000038">
    <property type="entry name" value="1,3-beta-glucanosyltransferase"/>
    <property type="match status" value="1"/>
</dbReference>
<dbReference type="PANTHER" id="PTHR31468">
    <property type="entry name" value="1,3-BETA-GLUCANOSYLTRANSFERASE GAS1"/>
    <property type="match status" value="1"/>
</dbReference>
<evidence type="ECO:0000256" key="5">
    <source>
        <dbReference type="ARBA" id="ARBA00023136"/>
    </source>
</evidence>
<dbReference type="GO" id="GO:0031505">
    <property type="term" value="P:fungal-type cell wall organization"/>
    <property type="evidence" value="ECO:0007669"/>
    <property type="project" value="TreeGrafter"/>
</dbReference>
<dbReference type="AlphaFoldDB" id="M7SBS6"/>
<feature type="signal peptide" evidence="9">
    <location>
        <begin position="1"/>
        <end position="20"/>
    </location>
</feature>
<dbReference type="OrthoDB" id="421038at2759"/>
<comment type="similarity">
    <text evidence="2 9">Belongs to the glycosyl hydrolase 72 family.</text>
</comment>
<dbReference type="EMBL" id="KB707189">
    <property type="protein sequence ID" value="EMR63629.1"/>
    <property type="molecule type" value="Genomic_DNA"/>
</dbReference>